<feature type="transmembrane region" description="Helical" evidence="11">
    <location>
        <begin position="149"/>
        <end position="169"/>
    </location>
</feature>
<dbReference type="InterPro" id="IPR017981">
    <property type="entry name" value="GPCR_2-like_7TM"/>
</dbReference>
<dbReference type="InterPro" id="IPR036445">
    <property type="entry name" value="GPCR_2_extracell_dom_sf"/>
</dbReference>
<gene>
    <name evidence="15" type="ORF">PPYR_08658</name>
</gene>
<dbReference type="InParanoid" id="A0A1Y1M784"/>
<feature type="transmembrane region" description="Helical" evidence="11">
    <location>
        <begin position="313"/>
        <end position="334"/>
    </location>
</feature>
<keyword evidence="10" id="KW-0807">Transducer</keyword>
<keyword evidence="6" id="KW-0297">G-protein coupled receptor</keyword>
<dbReference type="PANTHER" id="PTHR45620:SF17">
    <property type="entry name" value="PDF RECEPTOR"/>
    <property type="match status" value="1"/>
</dbReference>
<dbReference type="Gene3D" id="4.10.1240.10">
    <property type="entry name" value="GPCR, family 2, extracellular hormone receptor domain"/>
    <property type="match status" value="1"/>
</dbReference>
<evidence type="ECO:0000259" key="13">
    <source>
        <dbReference type="PROSITE" id="PS50261"/>
    </source>
</evidence>
<dbReference type="Proteomes" id="UP000327044">
    <property type="component" value="Unassembled WGS sequence"/>
</dbReference>
<reference evidence="15 16" key="2">
    <citation type="journal article" date="2018" name="Elife">
        <title>Firefly genomes illuminate parallel origins of bioluminescence in beetles.</title>
        <authorList>
            <person name="Fallon T.R."/>
            <person name="Lower S.E."/>
            <person name="Chang C.H."/>
            <person name="Bessho-Uehara M."/>
            <person name="Martin G.J."/>
            <person name="Bewick A.J."/>
            <person name="Behringer M."/>
            <person name="Debat H.J."/>
            <person name="Wong I."/>
            <person name="Day J.C."/>
            <person name="Suvorov A."/>
            <person name="Silva C.J."/>
            <person name="Stanger-Hall K.F."/>
            <person name="Hall D.W."/>
            <person name="Schmitz R.J."/>
            <person name="Nelson D.R."/>
            <person name="Lewis S.M."/>
            <person name="Shigenobu S."/>
            <person name="Bybee S.M."/>
            <person name="Larracuente A.M."/>
            <person name="Oba Y."/>
            <person name="Weng J.K."/>
        </authorList>
    </citation>
    <scope>NUCLEOTIDE SEQUENCE [LARGE SCALE GENOMIC DNA]</scope>
    <source>
        <strain evidence="15">1611_PpyrPB1</strain>
        <tissue evidence="15">Whole body</tissue>
    </source>
</reference>
<feature type="domain" description="G-protein coupled receptors family 2 profile 2" evidence="13">
    <location>
        <begin position="114"/>
        <end position="366"/>
    </location>
</feature>
<accession>A0A1Y1M784</accession>
<evidence type="ECO:0000256" key="11">
    <source>
        <dbReference type="SAM" id="Phobius"/>
    </source>
</evidence>
<dbReference type="SMART" id="SM00008">
    <property type="entry name" value="HormR"/>
    <property type="match status" value="1"/>
</dbReference>
<proteinExistence type="inferred from homology"/>
<evidence type="ECO:0000256" key="4">
    <source>
        <dbReference type="ARBA" id="ARBA00022692"/>
    </source>
</evidence>
<dbReference type="Pfam" id="PF02793">
    <property type="entry name" value="HRM"/>
    <property type="match status" value="1"/>
</dbReference>
<name>A0A1Y1M784_PHOPY</name>
<dbReference type="GO" id="GO:0005886">
    <property type="term" value="C:plasma membrane"/>
    <property type="evidence" value="ECO:0007669"/>
    <property type="project" value="UniProtKB-SubCell"/>
</dbReference>
<feature type="transmembrane region" description="Helical" evidence="11">
    <location>
        <begin position="231"/>
        <end position="260"/>
    </location>
</feature>
<evidence type="ECO:0000256" key="1">
    <source>
        <dbReference type="ARBA" id="ARBA00004651"/>
    </source>
</evidence>
<dbReference type="InterPro" id="IPR000832">
    <property type="entry name" value="GPCR_2_secretin-like"/>
</dbReference>
<dbReference type="PROSITE" id="PS00650">
    <property type="entry name" value="G_PROTEIN_RECEP_F2_2"/>
    <property type="match status" value="1"/>
</dbReference>
<evidence type="ECO:0000313" key="14">
    <source>
        <dbReference type="EMBL" id="JAV81699.1"/>
    </source>
</evidence>
<organism evidence="14">
    <name type="scientific">Photinus pyralis</name>
    <name type="common">Common eastern firefly</name>
    <name type="synonym">Lampyris pyralis</name>
    <dbReference type="NCBI Taxonomy" id="7054"/>
    <lineage>
        <taxon>Eukaryota</taxon>
        <taxon>Metazoa</taxon>
        <taxon>Ecdysozoa</taxon>
        <taxon>Arthropoda</taxon>
        <taxon>Hexapoda</taxon>
        <taxon>Insecta</taxon>
        <taxon>Pterygota</taxon>
        <taxon>Neoptera</taxon>
        <taxon>Endopterygota</taxon>
        <taxon>Coleoptera</taxon>
        <taxon>Polyphaga</taxon>
        <taxon>Elateriformia</taxon>
        <taxon>Elateroidea</taxon>
        <taxon>Lampyridae</taxon>
        <taxon>Lampyrinae</taxon>
        <taxon>Photinus</taxon>
    </lineage>
</organism>
<keyword evidence="3" id="KW-1003">Cell membrane</keyword>
<evidence type="ECO:0000256" key="9">
    <source>
        <dbReference type="ARBA" id="ARBA00023180"/>
    </source>
</evidence>
<evidence type="ECO:0008006" key="17">
    <source>
        <dbReference type="Google" id="ProtNLM"/>
    </source>
</evidence>
<dbReference type="InterPro" id="IPR050332">
    <property type="entry name" value="GPCR_2"/>
</dbReference>
<keyword evidence="5 11" id="KW-1133">Transmembrane helix</keyword>
<dbReference type="PANTHER" id="PTHR45620">
    <property type="entry name" value="PDF RECEPTOR-LIKE PROTEIN-RELATED"/>
    <property type="match status" value="1"/>
</dbReference>
<reference evidence="14" key="1">
    <citation type="journal article" date="2016" name="Sci. Rep.">
        <title>Molecular characterization of firefly nuptial gifts: a multi-omics approach sheds light on postcopulatory sexual selection.</title>
        <authorList>
            <person name="Al-Wathiqui N."/>
            <person name="Fallon T.R."/>
            <person name="South A."/>
            <person name="Weng J.K."/>
            <person name="Lewis S.M."/>
        </authorList>
    </citation>
    <scope>NUCLEOTIDE SEQUENCE</scope>
</reference>
<dbReference type="FunCoup" id="A0A1Y1M784">
    <property type="interactions" value="16"/>
</dbReference>
<dbReference type="SUPFAM" id="SSF111418">
    <property type="entry name" value="Hormone receptor domain"/>
    <property type="match status" value="1"/>
</dbReference>
<evidence type="ECO:0000256" key="5">
    <source>
        <dbReference type="ARBA" id="ARBA00022989"/>
    </source>
</evidence>
<dbReference type="GO" id="GO:0007188">
    <property type="term" value="P:adenylate cyclase-modulating G protein-coupled receptor signaling pathway"/>
    <property type="evidence" value="ECO:0007669"/>
    <property type="project" value="TreeGrafter"/>
</dbReference>
<comment type="subcellular location">
    <subcellularLocation>
        <location evidence="1">Cell membrane</location>
        <topology evidence="1">Multi-pass membrane protein</topology>
    </subcellularLocation>
</comment>
<evidence type="ECO:0000259" key="12">
    <source>
        <dbReference type="PROSITE" id="PS50227"/>
    </source>
</evidence>
<dbReference type="AlphaFoldDB" id="A0A1Y1M784"/>
<protein>
    <recommendedName>
        <fullName evidence="17">G-protein coupled receptors family 2 profile 2 domain-containing protein</fullName>
    </recommendedName>
</protein>
<dbReference type="InterPro" id="IPR001879">
    <property type="entry name" value="GPCR_2_extracellular_dom"/>
</dbReference>
<dbReference type="PRINTS" id="PR00249">
    <property type="entry name" value="GPCRSECRETIN"/>
</dbReference>
<evidence type="ECO:0000256" key="6">
    <source>
        <dbReference type="ARBA" id="ARBA00023040"/>
    </source>
</evidence>
<dbReference type="PROSITE" id="PS50261">
    <property type="entry name" value="G_PROTEIN_RECEP_F2_4"/>
    <property type="match status" value="1"/>
</dbReference>
<keyword evidence="8" id="KW-0675">Receptor</keyword>
<keyword evidence="9" id="KW-0325">Glycoprotein</keyword>
<comment type="similarity">
    <text evidence="2">Belongs to the G-protein coupled receptor 2 family.</text>
</comment>
<evidence type="ECO:0000256" key="7">
    <source>
        <dbReference type="ARBA" id="ARBA00023136"/>
    </source>
</evidence>
<dbReference type="Gene3D" id="1.20.1070.10">
    <property type="entry name" value="Rhodopsin 7-helix transmembrane proteins"/>
    <property type="match status" value="1"/>
</dbReference>
<evidence type="ECO:0000313" key="16">
    <source>
        <dbReference type="Proteomes" id="UP000327044"/>
    </source>
</evidence>
<dbReference type="Pfam" id="PF00002">
    <property type="entry name" value="7tm_2"/>
    <property type="match status" value="1"/>
</dbReference>
<evidence type="ECO:0000256" key="8">
    <source>
        <dbReference type="ARBA" id="ARBA00023170"/>
    </source>
</evidence>
<evidence type="ECO:0000313" key="15">
    <source>
        <dbReference type="EMBL" id="KAB0797665.1"/>
    </source>
</evidence>
<evidence type="ECO:0000256" key="2">
    <source>
        <dbReference type="ARBA" id="ARBA00005314"/>
    </source>
</evidence>
<dbReference type="PROSITE" id="PS50227">
    <property type="entry name" value="G_PROTEIN_RECEP_F2_3"/>
    <property type="match status" value="1"/>
</dbReference>
<dbReference type="EMBL" id="GEZM01038242">
    <property type="protein sequence ID" value="JAV81700.1"/>
    <property type="molecule type" value="Transcribed_RNA"/>
</dbReference>
<dbReference type="EMBL" id="GEZM01038243">
    <property type="protein sequence ID" value="JAV81699.1"/>
    <property type="molecule type" value="Transcribed_RNA"/>
</dbReference>
<dbReference type="EMBL" id="VVIM01000006">
    <property type="protein sequence ID" value="KAB0797665.1"/>
    <property type="molecule type" value="Genomic_DNA"/>
</dbReference>
<evidence type="ECO:0000256" key="3">
    <source>
        <dbReference type="ARBA" id="ARBA00022475"/>
    </source>
</evidence>
<feature type="transmembrane region" description="Helical" evidence="11">
    <location>
        <begin position="340"/>
        <end position="364"/>
    </location>
</feature>
<feature type="domain" description="G-protein coupled receptors family 2 profile 1" evidence="12">
    <location>
        <begin position="6"/>
        <end position="91"/>
    </location>
</feature>
<feature type="transmembrane region" description="Helical" evidence="11">
    <location>
        <begin position="116"/>
        <end position="137"/>
    </location>
</feature>
<evidence type="ECO:0000256" key="10">
    <source>
        <dbReference type="ARBA" id="ARBA00023224"/>
    </source>
</evidence>
<reference evidence="15" key="3">
    <citation type="submission" date="2019-08" db="EMBL/GenBank/DDBJ databases">
        <authorList>
            <consortium name="Photinus pyralis genome working group"/>
            <person name="Fallon T.R."/>
            <person name="Sander Lower S.E."/>
            <person name="Weng J.-K."/>
        </authorList>
    </citation>
    <scope>NUCLEOTIDE SEQUENCE</scope>
    <source>
        <strain evidence="15">1611_PpyrPB1</strain>
        <tissue evidence="15">Whole body</tissue>
    </source>
</reference>
<keyword evidence="4 11" id="KW-0812">Transmembrane</keyword>
<feature type="transmembrane region" description="Helical" evidence="11">
    <location>
        <begin position="272"/>
        <end position="292"/>
    </location>
</feature>
<dbReference type="GO" id="GO:0007166">
    <property type="term" value="P:cell surface receptor signaling pathway"/>
    <property type="evidence" value="ECO:0007669"/>
    <property type="project" value="InterPro"/>
</dbReference>
<keyword evidence="16" id="KW-1185">Reference proteome</keyword>
<dbReference type="InterPro" id="IPR017983">
    <property type="entry name" value="GPCR_2_secretin-like_CS"/>
</dbReference>
<keyword evidence="7 11" id="KW-0472">Membrane</keyword>
<dbReference type="PROSITE" id="PS00649">
    <property type="entry name" value="G_PROTEIN_RECEP_F2_1"/>
    <property type="match status" value="1"/>
</dbReference>
<sequence>MMSQGACVDLYKNFSYVPQIEYCSPIFDNELCWPPTPAGSNVTKFCPQKKGTNATQFAYRICKADAQWEYNNITNLQGKGYTYYDNCYLPRLRDLINMCKVLDFQTCTKVGYNTRIIEMVGLGVSLLSLAFSLFIFFRYRVLRNNRTKIHKNLFLSTILQIFVRLVIYIDQSFEDKVIENTPYLCESIYVLLEYAKTAMFMWMFIEGLYLHNVITVTVFQEYSYMKLYFWLGWTLPLALTIIWVIIMIVCTENTGCWYLYYFLPYYWILEGPRLTVIIVNLLFLLNIVRVLVVKLRESHTSEIQQVRKAVRAAIFLLPLMGIANILFLVDYRLFKNAWKFALWSYSTYFLTTFQGLFLSVLYCFCNGEVQAALKNSLFVYMSLRRDHNDPMRRNSMHLSGVTALETDQ</sequence>
<dbReference type="OrthoDB" id="5967113at2759"/>
<dbReference type="GO" id="GO:0008528">
    <property type="term" value="F:G protein-coupled peptide receptor activity"/>
    <property type="evidence" value="ECO:0007669"/>
    <property type="project" value="TreeGrafter"/>
</dbReference>
<feature type="transmembrane region" description="Helical" evidence="11">
    <location>
        <begin position="199"/>
        <end position="219"/>
    </location>
</feature>